<reference evidence="3" key="1">
    <citation type="submission" date="2022-11" db="UniProtKB">
        <authorList>
            <consortium name="WormBaseParasite"/>
        </authorList>
    </citation>
    <scope>IDENTIFICATION</scope>
</reference>
<feature type="region of interest" description="Disordered" evidence="1">
    <location>
        <begin position="45"/>
        <end position="72"/>
    </location>
</feature>
<evidence type="ECO:0000313" key="2">
    <source>
        <dbReference type="Proteomes" id="UP000887565"/>
    </source>
</evidence>
<dbReference type="WBParaSite" id="nRc.2.0.1.t01816-RA">
    <property type="protein sequence ID" value="nRc.2.0.1.t01816-RA"/>
    <property type="gene ID" value="nRc.2.0.1.g01816"/>
</dbReference>
<proteinExistence type="predicted"/>
<name>A0A915HJQ4_ROMCU</name>
<protein>
    <submittedName>
        <fullName evidence="3">Uncharacterized protein</fullName>
    </submittedName>
</protein>
<organism evidence="2 3">
    <name type="scientific">Romanomermis culicivorax</name>
    <name type="common">Nematode worm</name>
    <dbReference type="NCBI Taxonomy" id="13658"/>
    <lineage>
        <taxon>Eukaryota</taxon>
        <taxon>Metazoa</taxon>
        <taxon>Ecdysozoa</taxon>
        <taxon>Nematoda</taxon>
        <taxon>Enoplea</taxon>
        <taxon>Dorylaimia</taxon>
        <taxon>Mermithida</taxon>
        <taxon>Mermithoidea</taxon>
        <taxon>Mermithidae</taxon>
        <taxon>Romanomermis</taxon>
    </lineage>
</organism>
<dbReference type="Proteomes" id="UP000887565">
    <property type="component" value="Unplaced"/>
</dbReference>
<feature type="compositionally biased region" description="Polar residues" evidence="1">
    <location>
        <begin position="46"/>
        <end position="55"/>
    </location>
</feature>
<evidence type="ECO:0000256" key="1">
    <source>
        <dbReference type="SAM" id="MobiDB-lite"/>
    </source>
</evidence>
<keyword evidence="2" id="KW-1185">Reference proteome</keyword>
<evidence type="ECO:0000313" key="3">
    <source>
        <dbReference type="WBParaSite" id="nRc.2.0.1.t01816-RA"/>
    </source>
</evidence>
<sequence>MGNILRKSRAFVLKLEKCKINYIIDQSEKRLELVGMGRIDFFDDSGSGTDLNKFSSADPDPKRFASTDRDLE</sequence>
<dbReference type="AlphaFoldDB" id="A0A915HJQ4"/>
<accession>A0A915HJQ4</accession>
<feature type="compositionally biased region" description="Basic and acidic residues" evidence="1">
    <location>
        <begin position="59"/>
        <end position="72"/>
    </location>
</feature>